<evidence type="ECO:0000256" key="3">
    <source>
        <dbReference type="ARBA" id="ARBA00022618"/>
    </source>
</evidence>
<comment type="function">
    <text evidence="10 11">Involved in cell wall formation. Catalyzes the final step in the synthesis of UDP-N-acetylmuramoyl-pentapeptide, the precursor of murein.</text>
</comment>
<dbReference type="GO" id="GO:0008766">
    <property type="term" value="F:UDP-N-acetylmuramoylalanyl-D-glutamyl-2,6-diaminopimelate-D-alanyl-D-alanine ligase activity"/>
    <property type="evidence" value="ECO:0007669"/>
    <property type="project" value="RHEA"/>
</dbReference>
<keyword evidence="7 10" id="KW-0573">Peptidoglycan synthesis</keyword>
<dbReference type="PANTHER" id="PTHR43024:SF1">
    <property type="entry name" value="UDP-N-ACETYLMURAMOYL-TRIPEPTIDE--D-ALANYL-D-ALANINE LIGASE"/>
    <property type="match status" value="1"/>
</dbReference>
<dbReference type="PANTHER" id="PTHR43024">
    <property type="entry name" value="UDP-N-ACETYLMURAMOYL-TRIPEPTIDE--D-ALANYL-D-ALANINE LIGASE"/>
    <property type="match status" value="1"/>
</dbReference>
<dbReference type="GO" id="GO:0005524">
    <property type="term" value="F:ATP binding"/>
    <property type="evidence" value="ECO:0007669"/>
    <property type="project" value="UniProtKB-UniRule"/>
</dbReference>
<evidence type="ECO:0000259" key="12">
    <source>
        <dbReference type="Pfam" id="PF01225"/>
    </source>
</evidence>
<evidence type="ECO:0000256" key="11">
    <source>
        <dbReference type="RuleBase" id="RU004136"/>
    </source>
</evidence>
<dbReference type="InterPro" id="IPR005863">
    <property type="entry name" value="UDP-N-AcMur_synth"/>
</dbReference>
<keyword evidence="8 10" id="KW-0131">Cell cycle</keyword>
<evidence type="ECO:0000256" key="7">
    <source>
        <dbReference type="ARBA" id="ARBA00022984"/>
    </source>
</evidence>
<gene>
    <name evidence="10 15" type="primary">murF</name>
    <name evidence="15" type="ORF">DBW69_02015</name>
</gene>
<dbReference type="GO" id="GO:0005737">
    <property type="term" value="C:cytoplasm"/>
    <property type="evidence" value="ECO:0007669"/>
    <property type="project" value="UniProtKB-SubCell"/>
</dbReference>
<keyword evidence="3 10" id="KW-0132">Cell division</keyword>
<dbReference type="GO" id="GO:0047480">
    <property type="term" value="F:UDP-N-acetylmuramoyl-tripeptide-D-alanyl-D-alanine ligase activity"/>
    <property type="evidence" value="ECO:0007669"/>
    <property type="project" value="UniProtKB-UniRule"/>
</dbReference>
<evidence type="ECO:0000313" key="16">
    <source>
        <dbReference type="Proteomes" id="UP000252132"/>
    </source>
</evidence>
<dbReference type="SUPFAM" id="SSF53623">
    <property type="entry name" value="MurD-like peptide ligases, catalytic domain"/>
    <property type="match status" value="1"/>
</dbReference>
<evidence type="ECO:0000256" key="8">
    <source>
        <dbReference type="ARBA" id="ARBA00023306"/>
    </source>
</evidence>
<organism evidence="15 16">
    <name type="scientific">PS1 clade bacterium</name>
    <dbReference type="NCBI Taxonomy" id="2175152"/>
    <lineage>
        <taxon>Bacteria</taxon>
        <taxon>Pseudomonadati</taxon>
        <taxon>Pseudomonadota</taxon>
        <taxon>Alphaproteobacteria</taxon>
        <taxon>PS1 clade</taxon>
    </lineage>
</organism>
<dbReference type="InterPro" id="IPR036565">
    <property type="entry name" value="Mur-like_cat_sf"/>
</dbReference>
<keyword evidence="6 10" id="KW-0133">Cell shape</keyword>
<evidence type="ECO:0000256" key="2">
    <source>
        <dbReference type="ARBA" id="ARBA00022598"/>
    </source>
</evidence>
<dbReference type="Pfam" id="PF08245">
    <property type="entry name" value="Mur_ligase_M"/>
    <property type="match status" value="1"/>
</dbReference>
<evidence type="ECO:0000313" key="15">
    <source>
        <dbReference type="EMBL" id="RCL77936.1"/>
    </source>
</evidence>
<dbReference type="SUPFAM" id="SSF63418">
    <property type="entry name" value="MurE/MurF N-terminal domain"/>
    <property type="match status" value="1"/>
</dbReference>
<dbReference type="EMBL" id="QOQF01000004">
    <property type="protein sequence ID" value="RCL77936.1"/>
    <property type="molecule type" value="Genomic_DNA"/>
</dbReference>
<dbReference type="InterPro" id="IPR035911">
    <property type="entry name" value="MurE/MurF_N"/>
</dbReference>
<keyword evidence="1 10" id="KW-0963">Cytoplasm</keyword>
<evidence type="ECO:0000256" key="10">
    <source>
        <dbReference type="HAMAP-Rule" id="MF_02019"/>
    </source>
</evidence>
<feature type="domain" description="Mur ligase central" evidence="14">
    <location>
        <begin position="123"/>
        <end position="312"/>
    </location>
</feature>
<dbReference type="InterPro" id="IPR000713">
    <property type="entry name" value="Mur_ligase_N"/>
</dbReference>
<proteinExistence type="inferred from homology"/>
<dbReference type="Gene3D" id="3.90.190.20">
    <property type="entry name" value="Mur ligase, C-terminal domain"/>
    <property type="match status" value="1"/>
</dbReference>
<evidence type="ECO:0000259" key="14">
    <source>
        <dbReference type="Pfam" id="PF08245"/>
    </source>
</evidence>
<comment type="subcellular location">
    <subcellularLocation>
        <location evidence="10 11">Cytoplasm</location>
    </subcellularLocation>
</comment>
<feature type="domain" description="Mur ligase C-terminal" evidence="13">
    <location>
        <begin position="346"/>
        <end position="462"/>
    </location>
</feature>
<accession>A0A368E328</accession>
<name>A0A368E328_9PROT</name>
<dbReference type="GO" id="GO:0009252">
    <property type="term" value="P:peptidoglycan biosynthetic process"/>
    <property type="evidence" value="ECO:0007669"/>
    <property type="project" value="UniProtKB-UniRule"/>
</dbReference>
<dbReference type="NCBIfam" id="TIGR01143">
    <property type="entry name" value="murF"/>
    <property type="match status" value="1"/>
</dbReference>
<dbReference type="InterPro" id="IPR013221">
    <property type="entry name" value="Mur_ligase_cen"/>
</dbReference>
<comment type="pathway">
    <text evidence="10 11">Cell wall biogenesis; peptidoglycan biosynthesis.</text>
</comment>
<dbReference type="EC" id="6.3.2.10" evidence="10 11"/>
<comment type="similarity">
    <text evidence="10">Belongs to the MurCDEF family. MurF subfamily.</text>
</comment>
<evidence type="ECO:0000256" key="6">
    <source>
        <dbReference type="ARBA" id="ARBA00022960"/>
    </source>
</evidence>
<dbReference type="InterPro" id="IPR036615">
    <property type="entry name" value="Mur_ligase_C_dom_sf"/>
</dbReference>
<feature type="binding site" evidence="10">
    <location>
        <begin position="125"/>
        <end position="131"/>
    </location>
    <ligand>
        <name>ATP</name>
        <dbReference type="ChEBI" id="CHEBI:30616"/>
    </ligand>
</feature>
<dbReference type="UniPathway" id="UPA00219"/>
<evidence type="ECO:0000256" key="4">
    <source>
        <dbReference type="ARBA" id="ARBA00022741"/>
    </source>
</evidence>
<dbReference type="GO" id="GO:0051301">
    <property type="term" value="P:cell division"/>
    <property type="evidence" value="ECO:0007669"/>
    <property type="project" value="UniProtKB-KW"/>
</dbReference>
<sequence>MTESGHDMLQETRPLWTSKEVSEALGVPSLTEWQAQGVSIDTRTLSHGDIFVAIRGDRLDGHDYVSNAFENGASVAIVATDAELNNVAGVDETHLIRVMDTQNALEKLGQAARNRITGQVVAVTGSVGKTTVKEGLGLVFSQIGKTHISQASYNNLWGVPLSLARMPADTQFGVFEIGMNHAGEISSLTRQVRPDIAVITKIANAHIEHFDSLEGIAHAKAEIFEGLDGLKTALVPADSEWAPLLMQSAKDAGAKRVVSFGESDASDVRVISFKLHDHCSCVSADISGQPVTFRIGATGHHQIVNAMSILAAVQVFEEDLTSAVLSLGEMKAMDGRGRRHNISLSDGDLVVIDESYNANPESMVAALKTLGQFPRLGQGRRIAVLGDMKELGSQGDELHKNLVEHIINTDVDVVFTVGSQMKLLQDALPGGRRGAHATSVDGLKSFLTQEVHAGDAVMVKGSNSMRLSELVKCLIDLDIEEGFGASTVQNEGGIS</sequence>
<keyword evidence="2 10" id="KW-0436">Ligase</keyword>
<dbReference type="Proteomes" id="UP000252132">
    <property type="component" value="Unassembled WGS sequence"/>
</dbReference>
<dbReference type="Gene3D" id="3.40.1390.10">
    <property type="entry name" value="MurE/MurF, N-terminal domain"/>
    <property type="match status" value="1"/>
</dbReference>
<protein>
    <recommendedName>
        <fullName evidence="10 11">UDP-N-acetylmuramoyl-tripeptide--D-alanyl-D-alanine ligase</fullName>
        <ecNumber evidence="10 11">6.3.2.10</ecNumber>
    </recommendedName>
    <alternativeName>
        <fullName evidence="10">D-alanyl-D-alanine-adding enzyme</fullName>
    </alternativeName>
</protein>
<dbReference type="SUPFAM" id="SSF53244">
    <property type="entry name" value="MurD-like peptide ligases, peptide-binding domain"/>
    <property type="match status" value="1"/>
</dbReference>
<dbReference type="HAMAP" id="MF_02019">
    <property type="entry name" value="MurF"/>
    <property type="match status" value="1"/>
</dbReference>
<evidence type="ECO:0000256" key="9">
    <source>
        <dbReference type="ARBA" id="ARBA00023316"/>
    </source>
</evidence>
<dbReference type="Pfam" id="PF01225">
    <property type="entry name" value="Mur_ligase"/>
    <property type="match status" value="1"/>
</dbReference>
<feature type="domain" description="Mur ligase N-terminal catalytic" evidence="12">
    <location>
        <begin position="36"/>
        <end position="108"/>
    </location>
</feature>
<keyword evidence="5 10" id="KW-0067">ATP-binding</keyword>
<comment type="caution">
    <text evidence="15">The sequence shown here is derived from an EMBL/GenBank/DDBJ whole genome shotgun (WGS) entry which is preliminary data.</text>
</comment>
<dbReference type="Gene3D" id="3.40.1190.10">
    <property type="entry name" value="Mur-like, catalytic domain"/>
    <property type="match status" value="1"/>
</dbReference>
<dbReference type="GO" id="GO:0071555">
    <property type="term" value="P:cell wall organization"/>
    <property type="evidence" value="ECO:0007669"/>
    <property type="project" value="UniProtKB-KW"/>
</dbReference>
<evidence type="ECO:0000256" key="1">
    <source>
        <dbReference type="ARBA" id="ARBA00022490"/>
    </source>
</evidence>
<dbReference type="InterPro" id="IPR004101">
    <property type="entry name" value="Mur_ligase_C"/>
</dbReference>
<keyword evidence="9 10" id="KW-0961">Cell wall biogenesis/degradation</keyword>
<dbReference type="AlphaFoldDB" id="A0A368E328"/>
<reference evidence="15 16" key="1">
    <citation type="journal article" date="2018" name="Microbiome">
        <title>Fine metagenomic profile of the Mediterranean stratified and mixed water columns revealed by assembly and recruitment.</title>
        <authorList>
            <person name="Haro-Moreno J.M."/>
            <person name="Lopez-Perez M."/>
            <person name="De La Torre J.R."/>
            <person name="Picazo A."/>
            <person name="Camacho A."/>
            <person name="Rodriguez-Valera F."/>
        </authorList>
    </citation>
    <scope>NUCLEOTIDE SEQUENCE [LARGE SCALE GENOMIC DNA]</scope>
    <source>
        <strain evidence="15">MED-G55</strain>
    </source>
</reference>
<dbReference type="GO" id="GO:0008360">
    <property type="term" value="P:regulation of cell shape"/>
    <property type="evidence" value="ECO:0007669"/>
    <property type="project" value="UniProtKB-KW"/>
</dbReference>
<comment type="catalytic activity">
    <reaction evidence="10 11">
        <text>D-alanyl-D-alanine + UDP-N-acetyl-alpha-D-muramoyl-L-alanyl-gamma-D-glutamyl-meso-2,6-diaminopimelate + ATP = UDP-N-acetyl-alpha-D-muramoyl-L-alanyl-gamma-D-glutamyl-meso-2,6-diaminopimeloyl-D-alanyl-D-alanine + ADP + phosphate + H(+)</text>
        <dbReference type="Rhea" id="RHEA:28374"/>
        <dbReference type="ChEBI" id="CHEBI:15378"/>
        <dbReference type="ChEBI" id="CHEBI:30616"/>
        <dbReference type="ChEBI" id="CHEBI:43474"/>
        <dbReference type="ChEBI" id="CHEBI:57822"/>
        <dbReference type="ChEBI" id="CHEBI:61386"/>
        <dbReference type="ChEBI" id="CHEBI:83905"/>
        <dbReference type="ChEBI" id="CHEBI:456216"/>
        <dbReference type="EC" id="6.3.2.10"/>
    </reaction>
</comment>
<evidence type="ECO:0000259" key="13">
    <source>
        <dbReference type="Pfam" id="PF02875"/>
    </source>
</evidence>
<keyword evidence="4 10" id="KW-0547">Nucleotide-binding</keyword>
<dbReference type="InterPro" id="IPR051046">
    <property type="entry name" value="MurCDEF_CellWall_CoF430Synth"/>
</dbReference>
<evidence type="ECO:0000256" key="5">
    <source>
        <dbReference type="ARBA" id="ARBA00022840"/>
    </source>
</evidence>
<dbReference type="Pfam" id="PF02875">
    <property type="entry name" value="Mur_ligase_C"/>
    <property type="match status" value="1"/>
</dbReference>